<evidence type="ECO:0000256" key="2">
    <source>
        <dbReference type="ARBA" id="ARBA00022827"/>
    </source>
</evidence>
<accession>A0A5M9K0Y2</accession>
<dbReference type="Proteomes" id="UP000322873">
    <property type="component" value="Unassembled WGS sequence"/>
</dbReference>
<dbReference type="Gene3D" id="3.50.50.60">
    <property type="entry name" value="FAD/NAD(P)-binding domain"/>
    <property type="match status" value="1"/>
</dbReference>
<dbReference type="VEuPathDB" id="FungiDB:MFRU_001g03920"/>
<dbReference type="InterPro" id="IPR002938">
    <property type="entry name" value="FAD-bd"/>
</dbReference>
<keyword evidence="1" id="KW-0285">Flavoprotein</keyword>
<dbReference type="PRINTS" id="PR00420">
    <property type="entry name" value="RNGMNOXGNASE"/>
</dbReference>
<dbReference type="InterPro" id="IPR036188">
    <property type="entry name" value="FAD/NAD-bd_sf"/>
</dbReference>
<keyword evidence="2" id="KW-0274">FAD</keyword>
<keyword evidence="7" id="KW-1185">Reference proteome</keyword>
<name>A0A5M9K0Y2_MONFR</name>
<dbReference type="AlphaFoldDB" id="A0A5M9K0Y2"/>
<dbReference type="PANTHER" id="PTHR46972:SF1">
    <property type="entry name" value="FAD DEPENDENT OXIDOREDUCTASE DOMAIN-CONTAINING PROTEIN"/>
    <property type="match status" value="1"/>
</dbReference>
<dbReference type="SUPFAM" id="SSF51905">
    <property type="entry name" value="FAD/NAD(P)-binding domain"/>
    <property type="match status" value="1"/>
</dbReference>
<keyword evidence="4" id="KW-0503">Monooxygenase</keyword>
<evidence type="ECO:0000256" key="4">
    <source>
        <dbReference type="ARBA" id="ARBA00023033"/>
    </source>
</evidence>
<dbReference type="EMBL" id="VICG01000003">
    <property type="protein sequence ID" value="KAA8573642.1"/>
    <property type="molecule type" value="Genomic_DNA"/>
</dbReference>
<dbReference type="PANTHER" id="PTHR46972">
    <property type="entry name" value="MONOOXYGENASE ASQM-RELATED"/>
    <property type="match status" value="1"/>
</dbReference>
<evidence type="ECO:0000256" key="1">
    <source>
        <dbReference type="ARBA" id="ARBA00022630"/>
    </source>
</evidence>
<sequence>MYMLAPDHTWEHKANATLVGDAAHLMTPFAGEGVNSAMLDALELAQGIILAVRNETSLSDAVKEYETKMFVRAKANAEETVTNLKNIFEDDAPKTIVEWFNSMGAGSG</sequence>
<organism evidence="6 7">
    <name type="scientific">Monilinia fructicola</name>
    <name type="common">Brown rot fungus</name>
    <name type="synonym">Ciboria fructicola</name>
    <dbReference type="NCBI Taxonomy" id="38448"/>
    <lineage>
        <taxon>Eukaryota</taxon>
        <taxon>Fungi</taxon>
        <taxon>Dikarya</taxon>
        <taxon>Ascomycota</taxon>
        <taxon>Pezizomycotina</taxon>
        <taxon>Leotiomycetes</taxon>
        <taxon>Helotiales</taxon>
        <taxon>Sclerotiniaceae</taxon>
        <taxon>Monilinia</taxon>
    </lineage>
</organism>
<comment type="caution">
    <text evidence="6">The sequence shown here is derived from an EMBL/GenBank/DDBJ whole genome shotgun (WGS) entry which is preliminary data.</text>
</comment>
<dbReference type="GO" id="GO:0004497">
    <property type="term" value="F:monooxygenase activity"/>
    <property type="evidence" value="ECO:0007669"/>
    <property type="project" value="UniProtKB-KW"/>
</dbReference>
<evidence type="ECO:0000313" key="6">
    <source>
        <dbReference type="EMBL" id="KAA8573642.1"/>
    </source>
</evidence>
<gene>
    <name evidence="6" type="ORF">EYC84_005225</name>
</gene>
<keyword evidence="3" id="KW-0560">Oxidoreductase</keyword>
<feature type="domain" description="FAD-binding" evidence="5">
    <location>
        <begin position="17"/>
        <end position="78"/>
    </location>
</feature>
<protein>
    <recommendedName>
        <fullName evidence="5">FAD-binding domain-containing protein</fullName>
    </recommendedName>
</protein>
<dbReference type="GO" id="GO:0071949">
    <property type="term" value="F:FAD binding"/>
    <property type="evidence" value="ECO:0007669"/>
    <property type="project" value="InterPro"/>
</dbReference>
<proteinExistence type="predicted"/>
<evidence type="ECO:0000259" key="5">
    <source>
        <dbReference type="Pfam" id="PF01494"/>
    </source>
</evidence>
<dbReference type="Pfam" id="PF01494">
    <property type="entry name" value="FAD_binding_3"/>
    <property type="match status" value="1"/>
</dbReference>
<evidence type="ECO:0000313" key="7">
    <source>
        <dbReference type="Proteomes" id="UP000322873"/>
    </source>
</evidence>
<reference evidence="6 7" key="1">
    <citation type="submission" date="2019-06" db="EMBL/GenBank/DDBJ databases">
        <title>Genome Sequence of the Brown Rot Fungal Pathogen Monilinia fructicola.</title>
        <authorList>
            <person name="De Miccolis Angelini R.M."/>
            <person name="Landi L."/>
            <person name="Abate D."/>
            <person name="Pollastro S."/>
            <person name="Romanazzi G."/>
            <person name="Faretra F."/>
        </authorList>
    </citation>
    <scope>NUCLEOTIDE SEQUENCE [LARGE SCALE GENOMIC DNA]</scope>
    <source>
        <strain evidence="6 7">Mfrc123</strain>
    </source>
</reference>
<evidence type="ECO:0000256" key="3">
    <source>
        <dbReference type="ARBA" id="ARBA00023002"/>
    </source>
</evidence>